<dbReference type="RefSeq" id="WP_348956076.1">
    <property type="nucleotide sequence ID" value="NZ_JBDZYD010000017.1"/>
</dbReference>
<keyword evidence="1" id="KW-0479">Metal-binding</keyword>
<reference evidence="3 4" key="1">
    <citation type="submission" date="2024-05" db="EMBL/GenBank/DDBJ databases">
        <authorList>
            <person name="Zhao H."/>
            <person name="Xu Y."/>
            <person name="Lin S."/>
            <person name="Spain J.C."/>
            <person name="Zhou N.-Y."/>
        </authorList>
    </citation>
    <scope>NUCLEOTIDE SEQUENCE [LARGE SCALE GENOMIC DNA]</scope>
    <source>
        <strain evidence="3 4">NEAU-NG30</strain>
    </source>
</reference>
<keyword evidence="1" id="KW-0863">Zinc-finger</keyword>
<evidence type="ECO:0000259" key="2">
    <source>
        <dbReference type="PROSITE" id="PS50966"/>
    </source>
</evidence>
<dbReference type="InterPro" id="IPR007527">
    <property type="entry name" value="Znf_SWIM"/>
</dbReference>
<protein>
    <submittedName>
        <fullName evidence="3">SWIM zinc finger family protein</fullName>
    </submittedName>
</protein>
<dbReference type="Proteomes" id="UP001440984">
    <property type="component" value="Unassembled WGS sequence"/>
</dbReference>
<keyword evidence="4" id="KW-1185">Reference proteome</keyword>
<feature type="domain" description="SWIM-type" evidence="2">
    <location>
        <begin position="60"/>
        <end position="93"/>
    </location>
</feature>
<proteinExistence type="predicted"/>
<evidence type="ECO:0000256" key="1">
    <source>
        <dbReference type="PROSITE-ProRule" id="PRU00325"/>
    </source>
</evidence>
<comment type="caution">
    <text evidence="3">The sequence shown here is derived from an EMBL/GenBank/DDBJ whole genome shotgun (WGS) entry which is preliminary data.</text>
</comment>
<dbReference type="PROSITE" id="PS50966">
    <property type="entry name" value="ZF_SWIM"/>
    <property type="match status" value="1"/>
</dbReference>
<evidence type="ECO:0000313" key="3">
    <source>
        <dbReference type="EMBL" id="MEQ0564989.1"/>
    </source>
</evidence>
<sequence>MGGQVVAAVPWTAEHVAGLAPDAASEKAGRALAAPARWSGAGASDDAVWGFCQGSGKKPYQTCVALGEPAFRCSCPSRKFPCKHALGLLMLWAAGQVRAGPPPDWVHAWLAERAERAERARRAENRAEAAGPKDEEAAARRAGERAARVEGGVAELKIWLTDRIGAGFAGFDRNGGEELRTVAARMVDAQASGLAGGLRRAAGIVGRRDWPEALLGELSLLYLLADAASRLAALPPPLAETVRTRLGFSVETARVLEQGERVQDDWLITGAADEENDRLLTRRTWLRGRRTGRDALVLSFAPPGRPLDASLPPGHVLAAELAFYPGAAPLRALVAERGIPLAAPAADGGSIEDALAAYARAMAADPWLERWPVLLSGVTPAEHAGGWCLSEKDGTALPLVPSAFPWSLLALSAGRPLTVAGEWSPAGLRPLTCWHEDRAVRL</sequence>
<accession>A0ABV0LRT4</accession>
<dbReference type="EMBL" id="JBDZYD010000017">
    <property type="protein sequence ID" value="MEQ0564989.1"/>
    <property type="molecule type" value="Genomic_DNA"/>
</dbReference>
<gene>
    <name evidence="3" type="ORF">ABJI51_38430</name>
</gene>
<organism evidence="3 4">
    <name type="scientific">Amycolatopsis melonis</name>
    <dbReference type="NCBI Taxonomy" id="3156488"/>
    <lineage>
        <taxon>Bacteria</taxon>
        <taxon>Bacillati</taxon>
        <taxon>Actinomycetota</taxon>
        <taxon>Actinomycetes</taxon>
        <taxon>Pseudonocardiales</taxon>
        <taxon>Pseudonocardiaceae</taxon>
        <taxon>Amycolatopsis</taxon>
    </lineage>
</organism>
<name>A0ABV0LRT4_9PSEU</name>
<dbReference type="Pfam" id="PF04434">
    <property type="entry name" value="SWIM"/>
    <property type="match status" value="1"/>
</dbReference>
<keyword evidence="1" id="KW-0862">Zinc</keyword>
<evidence type="ECO:0000313" key="4">
    <source>
        <dbReference type="Proteomes" id="UP001440984"/>
    </source>
</evidence>